<dbReference type="AlphaFoldDB" id="A0A6J1MBC3"/>
<accession>A0A6J1MBC3</accession>
<evidence type="ECO:0000313" key="2">
    <source>
        <dbReference type="Proteomes" id="UP000504633"/>
    </source>
</evidence>
<organism evidence="2 3">
    <name type="scientific">Drosophila hydei</name>
    <name type="common">Fruit fly</name>
    <dbReference type="NCBI Taxonomy" id="7224"/>
    <lineage>
        <taxon>Eukaryota</taxon>
        <taxon>Metazoa</taxon>
        <taxon>Ecdysozoa</taxon>
        <taxon>Arthropoda</taxon>
        <taxon>Hexapoda</taxon>
        <taxon>Insecta</taxon>
        <taxon>Pterygota</taxon>
        <taxon>Neoptera</taxon>
        <taxon>Endopterygota</taxon>
        <taxon>Diptera</taxon>
        <taxon>Brachycera</taxon>
        <taxon>Muscomorpha</taxon>
        <taxon>Ephydroidea</taxon>
        <taxon>Drosophilidae</taxon>
        <taxon>Drosophila</taxon>
    </lineage>
</organism>
<evidence type="ECO:0000259" key="1">
    <source>
        <dbReference type="PROSITE" id="PS50222"/>
    </source>
</evidence>
<dbReference type="PROSITE" id="PS50222">
    <property type="entry name" value="EF_HAND_2"/>
    <property type="match status" value="2"/>
</dbReference>
<dbReference type="OMA" id="PQCKQMT"/>
<gene>
    <name evidence="3" type="primary">LOC111604143</name>
</gene>
<dbReference type="Proteomes" id="UP000504633">
    <property type="component" value="Unplaced"/>
</dbReference>
<keyword evidence="2" id="KW-1185">Reference proteome</keyword>
<dbReference type="RefSeq" id="XP_023177833.1">
    <property type="nucleotide sequence ID" value="XM_023322065.2"/>
</dbReference>
<dbReference type="SMART" id="SM00054">
    <property type="entry name" value="EFh"/>
    <property type="match status" value="2"/>
</dbReference>
<dbReference type="GO" id="GO:0005509">
    <property type="term" value="F:calcium ion binding"/>
    <property type="evidence" value="ECO:0007669"/>
    <property type="project" value="InterPro"/>
</dbReference>
<feature type="domain" description="EF-hand" evidence="1">
    <location>
        <begin position="162"/>
        <end position="197"/>
    </location>
</feature>
<feature type="domain" description="EF-hand" evidence="1">
    <location>
        <begin position="118"/>
        <end position="153"/>
    </location>
</feature>
<dbReference type="GeneID" id="111604143"/>
<dbReference type="InterPro" id="IPR011992">
    <property type="entry name" value="EF-hand-dom_pair"/>
</dbReference>
<proteinExistence type="predicted"/>
<dbReference type="Gene3D" id="1.10.238.10">
    <property type="entry name" value="EF-hand"/>
    <property type="match status" value="1"/>
</dbReference>
<evidence type="ECO:0000313" key="3">
    <source>
        <dbReference type="RefSeq" id="XP_023177833.1"/>
    </source>
</evidence>
<dbReference type="SUPFAM" id="SSF47473">
    <property type="entry name" value="EF-hand"/>
    <property type="match status" value="1"/>
</dbReference>
<reference evidence="3" key="1">
    <citation type="submission" date="2025-08" db="UniProtKB">
        <authorList>
            <consortium name="RefSeq"/>
        </authorList>
    </citation>
    <scope>IDENTIFICATION</scope>
    <source>
        <strain evidence="3">15085-1641.00</strain>
        <tissue evidence="3">Whole body</tissue>
    </source>
</reference>
<dbReference type="Pfam" id="PF13499">
    <property type="entry name" value="EF-hand_7"/>
    <property type="match status" value="1"/>
</dbReference>
<protein>
    <submittedName>
        <fullName evidence="3">EF-hand calcium-binding domain-containing protein 1-like</fullName>
    </submittedName>
</protein>
<name>A0A6J1MBC3_DROHY</name>
<dbReference type="KEGG" id="dhe:111604143"/>
<dbReference type="InterPro" id="IPR002048">
    <property type="entry name" value="EF_hand_dom"/>
</dbReference>
<sequence>MKDLDLTLDYMENARFNYIYAGALANIESPFTHTEVLCLTMVYHKFVLMNGPKAKYMSLGQVGTILMKMFLLSDIEINRRVVTFVSFNQECADPKFSPDRHCTLPSFVKLFHIYFSNDLEERMLFVFNVYDGDHLGYLNREHVMRFIEKFFVGEDEDEQIEMRMDMLELIFMKFDLDKDLVITFEEYAEVIRQQPELLEFLGVVFPSKVQLNTVALCVNLL</sequence>
<dbReference type="OrthoDB" id="191686at2759"/>